<reference evidence="2 3" key="1">
    <citation type="submission" date="2023-09" db="EMBL/GenBank/DDBJ databases">
        <authorList>
            <person name="Wang M."/>
        </authorList>
    </citation>
    <scope>NUCLEOTIDE SEQUENCE [LARGE SCALE GENOMIC DNA]</scope>
    <source>
        <strain evidence="2">GT-2023</strain>
        <tissue evidence="2">Liver</tissue>
    </source>
</reference>
<dbReference type="EMBL" id="JAYMGO010000018">
    <property type="protein sequence ID" value="KAL1256756.1"/>
    <property type="molecule type" value="Genomic_DNA"/>
</dbReference>
<organism evidence="2 3">
    <name type="scientific">Cirrhinus molitorella</name>
    <name type="common">mud carp</name>
    <dbReference type="NCBI Taxonomy" id="172907"/>
    <lineage>
        <taxon>Eukaryota</taxon>
        <taxon>Metazoa</taxon>
        <taxon>Chordata</taxon>
        <taxon>Craniata</taxon>
        <taxon>Vertebrata</taxon>
        <taxon>Euteleostomi</taxon>
        <taxon>Actinopterygii</taxon>
        <taxon>Neopterygii</taxon>
        <taxon>Teleostei</taxon>
        <taxon>Ostariophysi</taxon>
        <taxon>Cypriniformes</taxon>
        <taxon>Cyprinidae</taxon>
        <taxon>Labeoninae</taxon>
        <taxon>Labeonini</taxon>
        <taxon>Cirrhinus</taxon>
    </lineage>
</organism>
<dbReference type="Proteomes" id="UP001558613">
    <property type="component" value="Unassembled WGS sequence"/>
</dbReference>
<accession>A0ABR3LXG9</accession>
<sequence>MERVSQFFFFMKSKHQRNNLMRPLTSQKGVLSFHMTLNKSRTQEARDSPACPRSSPRAVLQPSLTPPPTTPHPPSCQGQTVQWRDKRSLLPEESGSELPQAPSCRRASQELQQGRRASQRNAPKTPRLKALNNCLQFHSVYAAPLSTGSASKDVCGLSTVCLIFVASGPARKHTHARASRKPSPLHLVHHPTLISHLLVHTCAQAAEKWTPGVRSGVIHHAASGRRVDIRKGTRSAAIVIESPCLF</sequence>
<proteinExistence type="predicted"/>
<feature type="compositionally biased region" description="Pro residues" evidence="1">
    <location>
        <begin position="64"/>
        <end position="74"/>
    </location>
</feature>
<name>A0ABR3LXG9_9TELE</name>
<feature type="compositionally biased region" description="Polar residues" evidence="1">
    <location>
        <begin position="109"/>
        <end position="122"/>
    </location>
</feature>
<feature type="region of interest" description="Disordered" evidence="1">
    <location>
        <begin position="40"/>
        <end position="127"/>
    </location>
</feature>
<comment type="caution">
    <text evidence="2">The sequence shown here is derived from an EMBL/GenBank/DDBJ whole genome shotgun (WGS) entry which is preliminary data.</text>
</comment>
<evidence type="ECO:0000256" key="1">
    <source>
        <dbReference type="SAM" id="MobiDB-lite"/>
    </source>
</evidence>
<evidence type="ECO:0000313" key="2">
    <source>
        <dbReference type="EMBL" id="KAL1256756.1"/>
    </source>
</evidence>
<evidence type="ECO:0000313" key="3">
    <source>
        <dbReference type="Proteomes" id="UP001558613"/>
    </source>
</evidence>
<gene>
    <name evidence="2" type="ORF">QQF64_012301</name>
</gene>
<protein>
    <submittedName>
        <fullName evidence="2">Uncharacterized protein</fullName>
    </submittedName>
</protein>
<keyword evidence="3" id="KW-1185">Reference proteome</keyword>